<dbReference type="EMBL" id="CAMXCT010004412">
    <property type="protein sequence ID" value="CAI4008898.1"/>
    <property type="molecule type" value="Genomic_DNA"/>
</dbReference>
<reference evidence="2" key="1">
    <citation type="submission" date="2022-10" db="EMBL/GenBank/DDBJ databases">
        <authorList>
            <person name="Chen Y."/>
            <person name="Dougan E. K."/>
            <person name="Chan C."/>
            <person name="Rhodes N."/>
            <person name="Thang M."/>
        </authorList>
    </citation>
    <scope>NUCLEOTIDE SEQUENCE</scope>
</reference>
<keyword evidence="4" id="KW-1185">Reference proteome</keyword>
<accession>A0A9P1DHU4</accession>
<dbReference type="Proteomes" id="UP001152797">
    <property type="component" value="Unassembled WGS sequence"/>
</dbReference>
<proteinExistence type="predicted"/>
<organism evidence="2">
    <name type="scientific">Cladocopium goreaui</name>
    <dbReference type="NCBI Taxonomy" id="2562237"/>
    <lineage>
        <taxon>Eukaryota</taxon>
        <taxon>Sar</taxon>
        <taxon>Alveolata</taxon>
        <taxon>Dinophyceae</taxon>
        <taxon>Suessiales</taxon>
        <taxon>Symbiodiniaceae</taxon>
        <taxon>Cladocopium</taxon>
    </lineage>
</organism>
<evidence type="ECO:0000313" key="3">
    <source>
        <dbReference type="EMBL" id="CAL4796210.1"/>
    </source>
</evidence>
<evidence type="ECO:0000313" key="2">
    <source>
        <dbReference type="EMBL" id="CAI4008898.1"/>
    </source>
</evidence>
<evidence type="ECO:0000256" key="1">
    <source>
        <dbReference type="SAM" id="MobiDB-lite"/>
    </source>
</evidence>
<dbReference type="EMBL" id="CAMXCT020004412">
    <property type="protein sequence ID" value="CAL1162273.1"/>
    <property type="molecule type" value="Genomic_DNA"/>
</dbReference>
<feature type="region of interest" description="Disordered" evidence="1">
    <location>
        <begin position="63"/>
        <end position="113"/>
    </location>
</feature>
<name>A0A9P1DHU4_9DINO</name>
<comment type="caution">
    <text evidence="2">The sequence shown here is derived from an EMBL/GenBank/DDBJ whole genome shotgun (WGS) entry which is preliminary data.</text>
</comment>
<sequence length="113" mass="12293">MASSSSSSSSSAGAGVGKIANEIHDLVERCCPKLRNRVEHWLRCYQDPQLLYESLRREYGLGPSVQVVDDSDDEGANTQSGLDLSPPSSLTETPAGASHPHNRRKVKLCEAWP</sequence>
<protein>
    <submittedName>
        <fullName evidence="2">Uncharacterized protein</fullName>
    </submittedName>
</protein>
<reference evidence="3 4" key="2">
    <citation type="submission" date="2024-05" db="EMBL/GenBank/DDBJ databases">
        <authorList>
            <person name="Chen Y."/>
            <person name="Shah S."/>
            <person name="Dougan E. K."/>
            <person name="Thang M."/>
            <person name="Chan C."/>
        </authorList>
    </citation>
    <scope>NUCLEOTIDE SEQUENCE [LARGE SCALE GENOMIC DNA]</scope>
</reference>
<dbReference type="AlphaFoldDB" id="A0A9P1DHU4"/>
<dbReference type="EMBL" id="CAMXCT030004412">
    <property type="protein sequence ID" value="CAL4796210.1"/>
    <property type="molecule type" value="Genomic_DNA"/>
</dbReference>
<gene>
    <name evidence="2" type="ORF">C1SCF055_LOCUS34289</name>
</gene>
<feature type="compositionally biased region" description="Polar residues" evidence="1">
    <location>
        <begin position="76"/>
        <end position="92"/>
    </location>
</feature>
<evidence type="ECO:0000313" key="4">
    <source>
        <dbReference type="Proteomes" id="UP001152797"/>
    </source>
</evidence>